<sequence length="304" mass="31877">MGAEDAASGAVVVGVDGSESSGWAVDWAAALAAQRDLPVRIVHAYGLIGRYYGAELAVPMNVLEAVDEDARGLVAAAAEQARGLAPGVEVTSEVFDEPPIPLLNKLSAEAKMVVLGQSGLGGFAGMLAGSTALGVASHASAPVAIVRRREGGERPAEGPVVVGVDGSQVSEQAVAVAFEEASFRGVPLVAVHAWMDVEYPIGFNKAREYFETGPVEQEENRVLAERLAGWQEKYPDVPVERVVVRDKPRNQLLDRSREAQLVVVGSRGRGGFTGMLLGSTSQALLHHAECPVVVARPVKGERAG</sequence>
<proteinExistence type="inferred from homology"/>
<dbReference type="Pfam" id="PF00582">
    <property type="entry name" value="Usp"/>
    <property type="match status" value="2"/>
</dbReference>
<name>A0A222VZA9_9PSEU</name>
<dbReference type="Gene3D" id="3.40.50.620">
    <property type="entry name" value="HUPs"/>
    <property type="match status" value="2"/>
</dbReference>
<organism evidence="5 6">
    <name type="scientific">Prauserella marina</name>
    <dbReference type="NCBI Taxonomy" id="530584"/>
    <lineage>
        <taxon>Bacteria</taxon>
        <taxon>Bacillati</taxon>
        <taxon>Actinomycetota</taxon>
        <taxon>Actinomycetes</taxon>
        <taxon>Pseudonocardiales</taxon>
        <taxon>Pseudonocardiaceae</taxon>
        <taxon>Prauserella</taxon>
    </lineage>
</organism>
<dbReference type="GO" id="GO:0005524">
    <property type="term" value="F:ATP binding"/>
    <property type="evidence" value="ECO:0007669"/>
    <property type="project" value="UniProtKB-KW"/>
</dbReference>
<dbReference type="SUPFAM" id="SSF52402">
    <property type="entry name" value="Adenine nucleotide alpha hydrolases-like"/>
    <property type="match status" value="2"/>
</dbReference>
<dbReference type="RefSeq" id="WP_091798943.1">
    <property type="nucleotide sequence ID" value="NZ_CP016353.1"/>
</dbReference>
<dbReference type="InterPro" id="IPR006016">
    <property type="entry name" value="UspA"/>
</dbReference>
<dbReference type="KEGG" id="pmad:BAY61_14020"/>
<feature type="domain" description="UspA" evidence="4">
    <location>
        <begin position="159"/>
        <end position="296"/>
    </location>
</feature>
<evidence type="ECO:0000313" key="5">
    <source>
        <dbReference type="EMBL" id="SDC29590.1"/>
    </source>
</evidence>
<accession>A0A222VZA9</accession>
<dbReference type="InterPro" id="IPR006015">
    <property type="entry name" value="Universal_stress_UspA"/>
</dbReference>
<evidence type="ECO:0000256" key="1">
    <source>
        <dbReference type="ARBA" id="ARBA00008791"/>
    </source>
</evidence>
<keyword evidence="2" id="KW-0547">Nucleotide-binding</keyword>
<reference evidence="5 6" key="1">
    <citation type="submission" date="2016-10" db="EMBL/GenBank/DDBJ databases">
        <authorList>
            <person name="de Groot N.N."/>
        </authorList>
    </citation>
    <scope>NUCLEOTIDE SEQUENCE [LARGE SCALE GENOMIC DNA]</scope>
    <source>
        <strain evidence="5 6">CGMCC 4.5506</strain>
    </source>
</reference>
<keyword evidence="6" id="KW-1185">Reference proteome</keyword>
<evidence type="ECO:0000256" key="2">
    <source>
        <dbReference type="ARBA" id="ARBA00022741"/>
    </source>
</evidence>
<comment type="similarity">
    <text evidence="1">Belongs to the universal stress protein A family.</text>
</comment>
<dbReference type="AlphaFoldDB" id="A0A222VZA9"/>
<dbReference type="InterPro" id="IPR014729">
    <property type="entry name" value="Rossmann-like_a/b/a_fold"/>
</dbReference>
<evidence type="ECO:0000259" key="4">
    <source>
        <dbReference type="Pfam" id="PF00582"/>
    </source>
</evidence>
<dbReference type="Proteomes" id="UP000199494">
    <property type="component" value="Unassembled WGS sequence"/>
</dbReference>
<gene>
    <name evidence="5" type="ORF">SAMN05421630_1011186</name>
</gene>
<dbReference type="PANTHER" id="PTHR46268:SF27">
    <property type="entry name" value="UNIVERSAL STRESS PROTEIN RV2623"/>
    <property type="match status" value="1"/>
</dbReference>
<dbReference type="OrthoDB" id="3404132at2"/>
<evidence type="ECO:0000256" key="3">
    <source>
        <dbReference type="ARBA" id="ARBA00022840"/>
    </source>
</evidence>
<feature type="domain" description="UspA" evidence="4">
    <location>
        <begin position="11"/>
        <end position="147"/>
    </location>
</feature>
<dbReference type="PRINTS" id="PR01438">
    <property type="entry name" value="UNVRSLSTRESS"/>
</dbReference>
<evidence type="ECO:0000313" key="6">
    <source>
        <dbReference type="Proteomes" id="UP000199494"/>
    </source>
</evidence>
<dbReference type="STRING" id="530584.SAMN05421630_1011186"/>
<dbReference type="PANTHER" id="PTHR46268">
    <property type="entry name" value="STRESS RESPONSE PROTEIN NHAX"/>
    <property type="match status" value="1"/>
</dbReference>
<protein>
    <submittedName>
        <fullName evidence="5">Nucleotide-binding universal stress protein, UspA family</fullName>
    </submittedName>
</protein>
<keyword evidence="3" id="KW-0067">ATP-binding</keyword>
<dbReference type="EMBL" id="FMZE01000001">
    <property type="protein sequence ID" value="SDC29590.1"/>
    <property type="molecule type" value="Genomic_DNA"/>
</dbReference>